<dbReference type="Gene3D" id="1.10.20.60">
    <property type="entry name" value="Glu-tRNAGln amidotransferase C subunit, N-terminal domain"/>
    <property type="match status" value="1"/>
</dbReference>
<reference evidence="2" key="1">
    <citation type="submission" date="2019-11" db="EMBL/GenBank/DDBJ databases">
        <title>Acidithiobacillus ferrianus sp. nov.: a facultatively anaerobic and extremely acidophilic chemolithoautotroph.</title>
        <authorList>
            <person name="Norris P.R."/>
            <person name="Falagan C."/>
            <person name="Moya-Beltran A."/>
            <person name="Castro M."/>
            <person name="Quatrini R."/>
            <person name="Johnson D.B."/>
        </authorList>
    </citation>
    <scope>NUCLEOTIDE SEQUENCE [LARGE SCALE GENOMIC DNA]</scope>
    <source>
        <strain evidence="2">MG</strain>
    </source>
</reference>
<comment type="function">
    <text evidence="1">Allows the formation of correctly charged Asn-tRNA(Asn) or Gln-tRNA(Gln) through the transamidation of misacylated Asp-tRNA(Asn) or Glu-tRNA(Gln) in organisms which lack either or both of asparaginyl-tRNA or glutaminyl-tRNA synthetases. The reaction takes place in the presence of glutamine and ATP through an activated phospho-Asp-tRNA(Asn) or phospho-Glu-tRNA(Gln).</text>
</comment>
<comment type="catalytic activity">
    <reaction evidence="1">
        <text>L-aspartyl-tRNA(Asn) + L-glutamine + ATP + H2O = L-asparaginyl-tRNA(Asn) + L-glutamate + ADP + phosphate + 2 H(+)</text>
        <dbReference type="Rhea" id="RHEA:14513"/>
        <dbReference type="Rhea" id="RHEA-COMP:9674"/>
        <dbReference type="Rhea" id="RHEA-COMP:9677"/>
        <dbReference type="ChEBI" id="CHEBI:15377"/>
        <dbReference type="ChEBI" id="CHEBI:15378"/>
        <dbReference type="ChEBI" id="CHEBI:29985"/>
        <dbReference type="ChEBI" id="CHEBI:30616"/>
        <dbReference type="ChEBI" id="CHEBI:43474"/>
        <dbReference type="ChEBI" id="CHEBI:58359"/>
        <dbReference type="ChEBI" id="CHEBI:78515"/>
        <dbReference type="ChEBI" id="CHEBI:78516"/>
        <dbReference type="ChEBI" id="CHEBI:456216"/>
    </reaction>
</comment>
<dbReference type="GO" id="GO:0050567">
    <property type="term" value="F:glutaminyl-tRNA synthase (glutamine-hydrolyzing) activity"/>
    <property type="evidence" value="ECO:0007669"/>
    <property type="project" value="UniProtKB-UniRule"/>
</dbReference>
<keyword evidence="1" id="KW-0547">Nucleotide-binding</keyword>
<keyword evidence="2" id="KW-0808">Transferase</keyword>
<dbReference type="GO" id="GO:0070681">
    <property type="term" value="P:glutaminyl-tRNAGln biosynthesis via transamidation"/>
    <property type="evidence" value="ECO:0007669"/>
    <property type="project" value="TreeGrafter"/>
</dbReference>
<dbReference type="PANTHER" id="PTHR15004">
    <property type="entry name" value="GLUTAMYL-TRNA(GLN) AMIDOTRANSFERASE SUBUNIT C, MITOCHONDRIAL"/>
    <property type="match status" value="1"/>
</dbReference>
<proteinExistence type="inferred from homology"/>
<protein>
    <recommendedName>
        <fullName evidence="1">Aspartyl/glutamyl-tRNA(Asn/Gln) amidotransferase subunit C</fullName>
        <shortName evidence="1">Asp/Glu-ADT subunit C</shortName>
        <ecNumber evidence="1">6.3.5.-</ecNumber>
    </recommendedName>
</protein>
<accession>A0A845UIN8</accession>
<dbReference type="RefSeq" id="WP_163099007.1">
    <property type="nucleotide sequence ID" value="NZ_CP127523.1"/>
</dbReference>
<dbReference type="SUPFAM" id="SSF141000">
    <property type="entry name" value="Glu-tRNAGln amidotransferase C subunit"/>
    <property type="match status" value="1"/>
</dbReference>
<evidence type="ECO:0000256" key="1">
    <source>
        <dbReference type="HAMAP-Rule" id="MF_00122"/>
    </source>
</evidence>
<dbReference type="EC" id="6.3.5.-" evidence="1"/>
<dbReference type="GO" id="GO:0006450">
    <property type="term" value="P:regulation of translational fidelity"/>
    <property type="evidence" value="ECO:0007669"/>
    <property type="project" value="InterPro"/>
</dbReference>
<dbReference type="EMBL" id="WNJL01000040">
    <property type="protein sequence ID" value="NDU43694.1"/>
    <property type="molecule type" value="Genomic_DNA"/>
</dbReference>
<dbReference type="Pfam" id="PF02686">
    <property type="entry name" value="GatC"/>
    <property type="match status" value="1"/>
</dbReference>
<dbReference type="GO" id="GO:0006412">
    <property type="term" value="P:translation"/>
    <property type="evidence" value="ECO:0007669"/>
    <property type="project" value="UniProtKB-UniRule"/>
</dbReference>
<dbReference type="InterPro" id="IPR003837">
    <property type="entry name" value="GatC"/>
</dbReference>
<dbReference type="NCBIfam" id="TIGR00135">
    <property type="entry name" value="gatC"/>
    <property type="match status" value="1"/>
</dbReference>
<comment type="catalytic activity">
    <reaction evidence="1">
        <text>L-glutamyl-tRNA(Gln) + L-glutamine + ATP + H2O = L-glutaminyl-tRNA(Gln) + L-glutamate + ADP + phosphate + H(+)</text>
        <dbReference type="Rhea" id="RHEA:17521"/>
        <dbReference type="Rhea" id="RHEA-COMP:9681"/>
        <dbReference type="Rhea" id="RHEA-COMP:9684"/>
        <dbReference type="ChEBI" id="CHEBI:15377"/>
        <dbReference type="ChEBI" id="CHEBI:15378"/>
        <dbReference type="ChEBI" id="CHEBI:29985"/>
        <dbReference type="ChEBI" id="CHEBI:30616"/>
        <dbReference type="ChEBI" id="CHEBI:43474"/>
        <dbReference type="ChEBI" id="CHEBI:58359"/>
        <dbReference type="ChEBI" id="CHEBI:78520"/>
        <dbReference type="ChEBI" id="CHEBI:78521"/>
        <dbReference type="ChEBI" id="CHEBI:456216"/>
    </reaction>
</comment>
<organism evidence="2">
    <name type="scientific">Acidithiobacillus ferrianus</name>
    <dbReference type="NCBI Taxonomy" id="2678518"/>
    <lineage>
        <taxon>Bacteria</taxon>
        <taxon>Pseudomonadati</taxon>
        <taxon>Pseudomonadota</taxon>
        <taxon>Acidithiobacillia</taxon>
        <taxon>Acidithiobacillales</taxon>
        <taxon>Acidithiobacillaceae</taxon>
        <taxon>Acidithiobacillus</taxon>
    </lineage>
</organism>
<evidence type="ECO:0000313" key="2">
    <source>
        <dbReference type="EMBL" id="NDU43694.1"/>
    </source>
</evidence>
<sequence>MAFDQDTVRRTAHLARMALPQTEIPAVAEQLERIMELIGTLRAIGTEDTSPMAHPLDLDQPLRSDTVDHRDRRAVLMANAPAVEHGLFLVPKVIE</sequence>
<comment type="subunit">
    <text evidence="1">Heterotrimer of A, B and C subunits.</text>
</comment>
<dbReference type="HAMAP" id="MF_00122">
    <property type="entry name" value="GatC"/>
    <property type="match status" value="1"/>
</dbReference>
<dbReference type="GO" id="GO:0016740">
    <property type="term" value="F:transferase activity"/>
    <property type="evidence" value="ECO:0007669"/>
    <property type="project" value="UniProtKB-KW"/>
</dbReference>
<name>A0A845UIN8_9PROT</name>
<comment type="caution">
    <text evidence="2">The sequence shown here is derived from an EMBL/GenBank/DDBJ whole genome shotgun (WGS) entry which is preliminary data.</text>
</comment>
<keyword evidence="1" id="KW-0436">Ligase</keyword>
<dbReference type="PANTHER" id="PTHR15004:SF0">
    <property type="entry name" value="GLUTAMYL-TRNA(GLN) AMIDOTRANSFERASE SUBUNIT C, MITOCHONDRIAL"/>
    <property type="match status" value="1"/>
</dbReference>
<keyword evidence="1" id="KW-0648">Protein biosynthesis</keyword>
<dbReference type="AlphaFoldDB" id="A0A845UIN8"/>
<keyword evidence="1" id="KW-0067">ATP-binding</keyword>
<dbReference type="GO" id="GO:0005524">
    <property type="term" value="F:ATP binding"/>
    <property type="evidence" value="ECO:0007669"/>
    <property type="project" value="UniProtKB-KW"/>
</dbReference>
<gene>
    <name evidence="1 2" type="primary">gatC</name>
    <name evidence="2" type="ORF">GL267_14020</name>
</gene>
<dbReference type="InterPro" id="IPR036113">
    <property type="entry name" value="Asp/Glu-ADT_sf_sub_c"/>
</dbReference>
<comment type="similarity">
    <text evidence="1">Belongs to the GatC family.</text>
</comment>